<proteinExistence type="predicted"/>
<protein>
    <submittedName>
        <fullName evidence="1">Uncharacterized protein</fullName>
    </submittedName>
</protein>
<comment type="caution">
    <text evidence="1">The sequence shown here is derived from an EMBL/GenBank/DDBJ whole genome shotgun (WGS) entry which is preliminary data.</text>
</comment>
<evidence type="ECO:0000313" key="2">
    <source>
        <dbReference type="Proteomes" id="UP000625711"/>
    </source>
</evidence>
<gene>
    <name evidence="1" type="ORF">GWI33_017513</name>
</gene>
<organism evidence="1 2">
    <name type="scientific">Rhynchophorus ferrugineus</name>
    <name type="common">Red palm weevil</name>
    <name type="synonym">Curculio ferrugineus</name>
    <dbReference type="NCBI Taxonomy" id="354439"/>
    <lineage>
        <taxon>Eukaryota</taxon>
        <taxon>Metazoa</taxon>
        <taxon>Ecdysozoa</taxon>
        <taxon>Arthropoda</taxon>
        <taxon>Hexapoda</taxon>
        <taxon>Insecta</taxon>
        <taxon>Pterygota</taxon>
        <taxon>Neoptera</taxon>
        <taxon>Endopterygota</taxon>
        <taxon>Coleoptera</taxon>
        <taxon>Polyphaga</taxon>
        <taxon>Cucujiformia</taxon>
        <taxon>Curculionidae</taxon>
        <taxon>Dryophthorinae</taxon>
        <taxon>Rhynchophorus</taxon>
    </lineage>
</organism>
<dbReference type="EMBL" id="JAACXV010014224">
    <property type="protein sequence ID" value="KAF7269462.1"/>
    <property type="molecule type" value="Genomic_DNA"/>
</dbReference>
<accession>A0A834HVC2</accession>
<dbReference type="Proteomes" id="UP000625711">
    <property type="component" value="Unassembled WGS sequence"/>
</dbReference>
<evidence type="ECO:0000313" key="1">
    <source>
        <dbReference type="EMBL" id="KAF7269462.1"/>
    </source>
</evidence>
<name>A0A834HVC2_RHYFE</name>
<reference evidence="1" key="1">
    <citation type="submission" date="2020-08" db="EMBL/GenBank/DDBJ databases">
        <title>Genome sequencing and assembly of the red palm weevil Rhynchophorus ferrugineus.</title>
        <authorList>
            <person name="Dias G.B."/>
            <person name="Bergman C.M."/>
            <person name="Manee M."/>
        </authorList>
    </citation>
    <scope>NUCLEOTIDE SEQUENCE</scope>
    <source>
        <strain evidence="1">AA-2017</strain>
        <tissue evidence="1">Whole larva</tissue>
    </source>
</reference>
<dbReference type="AlphaFoldDB" id="A0A834HVC2"/>
<keyword evidence="2" id="KW-1185">Reference proteome</keyword>
<sequence>MTYKISNKPPPLAEMLLLLTPSAPAARPTPHPPSRLVVTKGVLGVNLRDPCRQYRRSQKVAGMRPISAECLRKTRIGKEVQTCAAEGDSVVRSGGGLGWRMRPRAPLFCFFSVAVVFVLCD</sequence>